<dbReference type="Gene3D" id="3.40.50.300">
    <property type="entry name" value="P-loop containing nucleotide triphosphate hydrolases"/>
    <property type="match status" value="1"/>
</dbReference>
<comment type="caution">
    <text evidence="5">The sequence shown here is derived from an EMBL/GenBank/DDBJ whole genome shotgun (WGS) entry which is preliminary data.</text>
</comment>
<organism evidence="5 6">
    <name type="scientific">Uliginosibacterium sediminicola</name>
    <dbReference type="NCBI Taxonomy" id="2024550"/>
    <lineage>
        <taxon>Bacteria</taxon>
        <taxon>Pseudomonadati</taxon>
        <taxon>Pseudomonadota</taxon>
        <taxon>Betaproteobacteria</taxon>
        <taxon>Rhodocyclales</taxon>
        <taxon>Zoogloeaceae</taxon>
        <taxon>Uliginosibacterium</taxon>
    </lineage>
</organism>
<reference evidence="5 6" key="1">
    <citation type="journal article" date="2018" name="Int. J. Syst. Evol. Microbiol.">
        <title>Uliginosibacterium sediminicola sp. nov., isolated from freshwater sediment.</title>
        <authorList>
            <person name="Hwang W.M."/>
            <person name="Kim S.M."/>
            <person name="Kang K."/>
            <person name="Ahn T.Y."/>
        </authorList>
    </citation>
    <scope>NUCLEOTIDE SEQUENCE [LARGE SCALE GENOMIC DNA]</scope>
    <source>
        <strain evidence="5 6">M1-21</strain>
    </source>
</reference>
<keyword evidence="2" id="KW-0547">Nucleotide-binding</keyword>
<dbReference type="CDD" id="cd03230">
    <property type="entry name" value="ABC_DR_subfamily_A"/>
    <property type="match status" value="1"/>
</dbReference>
<feature type="domain" description="ABC transporter" evidence="4">
    <location>
        <begin position="5"/>
        <end position="231"/>
    </location>
</feature>
<keyword evidence="1" id="KW-0472">Membrane</keyword>
<protein>
    <submittedName>
        <fullName evidence="5">ABC transporter ATP-binding protein</fullName>
    </submittedName>
</protein>
<dbReference type="SUPFAM" id="SSF52540">
    <property type="entry name" value="P-loop containing nucleoside triphosphate hydrolases"/>
    <property type="match status" value="1"/>
</dbReference>
<gene>
    <name evidence="5" type="ORF">ABDB84_10390</name>
</gene>
<dbReference type="Pfam" id="PF00005">
    <property type="entry name" value="ABC_tran"/>
    <property type="match status" value="1"/>
</dbReference>
<evidence type="ECO:0000256" key="2">
    <source>
        <dbReference type="ARBA" id="ARBA00022741"/>
    </source>
</evidence>
<dbReference type="SMART" id="SM00382">
    <property type="entry name" value="AAA"/>
    <property type="match status" value="1"/>
</dbReference>
<accession>A0ABU9YYU1</accession>
<dbReference type="InterPro" id="IPR003593">
    <property type="entry name" value="AAA+_ATPase"/>
</dbReference>
<dbReference type="RefSeq" id="WP_345919657.1">
    <property type="nucleotide sequence ID" value="NZ_JBDIVE010000004.1"/>
</dbReference>
<evidence type="ECO:0000313" key="5">
    <source>
        <dbReference type="EMBL" id="MEN3068890.1"/>
    </source>
</evidence>
<evidence type="ECO:0000259" key="4">
    <source>
        <dbReference type="PROSITE" id="PS50893"/>
    </source>
</evidence>
<dbReference type="InterPro" id="IPR027417">
    <property type="entry name" value="P-loop_NTPase"/>
</dbReference>
<dbReference type="EMBL" id="JBDIVE010000004">
    <property type="protein sequence ID" value="MEN3068890.1"/>
    <property type="molecule type" value="Genomic_DNA"/>
</dbReference>
<keyword evidence="1" id="KW-1003">Cell membrane</keyword>
<evidence type="ECO:0000256" key="1">
    <source>
        <dbReference type="ARBA" id="ARBA00022475"/>
    </source>
</evidence>
<dbReference type="GO" id="GO:0005524">
    <property type="term" value="F:ATP binding"/>
    <property type="evidence" value="ECO:0007669"/>
    <property type="project" value="UniProtKB-KW"/>
</dbReference>
<dbReference type="InterPro" id="IPR017871">
    <property type="entry name" value="ABC_transporter-like_CS"/>
</dbReference>
<evidence type="ECO:0000313" key="6">
    <source>
        <dbReference type="Proteomes" id="UP001410394"/>
    </source>
</evidence>
<keyword evidence="6" id="KW-1185">Reference proteome</keyword>
<proteinExistence type="predicted"/>
<sequence length="293" mass="32042">MSKPIEVSQLQVEREHRAILRDVSLQLEAGATIGLIGRTGAGKTTLLRCMLGLAFADAGSARVFGEVATELSAANKARLGYVPQTPGLPGEYTVKGLVDLIGGWQPKWDKDWARELQFRFRLPQDTRISKLSGGEQQLLALVLALGHKPELLVLDEPVASLDPVVRRTVAATIAELQAERETSIIFSTHILSDLERLASHIAVIEDGRIGLLREADSIRQDVQRWQIRSNAANLPDRLSDAGVLHYRCHSRREATALVDVTQAAPAAALAEKLGAHIDCQPLGLEDFVVEYLQ</sequence>
<dbReference type="PANTHER" id="PTHR43158">
    <property type="entry name" value="SKFA PEPTIDE EXPORT ATP-BINDING PROTEIN SKFE"/>
    <property type="match status" value="1"/>
</dbReference>
<dbReference type="InterPro" id="IPR003439">
    <property type="entry name" value="ABC_transporter-like_ATP-bd"/>
</dbReference>
<evidence type="ECO:0000256" key="3">
    <source>
        <dbReference type="ARBA" id="ARBA00022840"/>
    </source>
</evidence>
<dbReference type="PROSITE" id="PS50893">
    <property type="entry name" value="ABC_TRANSPORTER_2"/>
    <property type="match status" value="1"/>
</dbReference>
<name>A0ABU9YYU1_9RHOO</name>
<dbReference type="Proteomes" id="UP001410394">
    <property type="component" value="Unassembled WGS sequence"/>
</dbReference>
<dbReference type="PANTHER" id="PTHR43158:SF10">
    <property type="entry name" value="ABC TRANSPORTER ATP-BINDING PROTEIN YTRB"/>
    <property type="match status" value="1"/>
</dbReference>
<dbReference type="PROSITE" id="PS00211">
    <property type="entry name" value="ABC_TRANSPORTER_1"/>
    <property type="match status" value="1"/>
</dbReference>
<keyword evidence="3 5" id="KW-0067">ATP-binding</keyword>